<dbReference type="InterPro" id="IPR006170">
    <property type="entry name" value="PBP/GOBP"/>
</dbReference>
<evidence type="ECO:0000313" key="6">
    <source>
        <dbReference type="EMBL" id="EDS38120.1"/>
    </source>
</evidence>
<gene>
    <name evidence="7" type="primary">6045842</name>
    <name evidence="6" type="ORF">CpipJ_CPIJ012715</name>
</gene>
<evidence type="ECO:0000256" key="4">
    <source>
        <dbReference type="ARBA" id="ARBA00022729"/>
    </source>
</evidence>
<dbReference type="eggNOG" id="ENOG502T8V6">
    <property type="taxonomic scope" value="Eukaryota"/>
</dbReference>
<sequence length="134" mass="15138">MDKSVVLVVLVAVLVKQCLGQNLLAAYNNCRAEYNADQETFNAIKNGDFSIRTPLVECLGECVVKKVGFMNDDLSFNKDIIVKFVSRFIKPEHSEDIYTKCTQDVAPVLCATAYEVYQCIYENAVDKWGTRRRG</sequence>
<evidence type="ECO:0000256" key="2">
    <source>
        <dbReference type="ARBA" id="ARBA00008098"/>
    </source>
</evidence>
<keyword evidence="8" id="KW-1185">Reference proteome</keyword>
<dbReference type="Proteomes" id="UP000002320">
    <property type="component" value="Unassembled WGS sequence"/>
</dbReference>
<dbReference type="CDD" id="cd23992">
    <property type="entry name" value="PBP_GOBP"/>
    <property type="match status" value="1"/>
</dbReference>
<dbReference type="PANTHER" id="PTHR11857">
    <property type="entry name" value="ODORANT BINDING PROTEIN-RELATED"/>
    <property type="match status" value="1"/>
</dbReference>
<name>B0X0F9_CULQU</name>
<evidence type="ECO:0000313" key="7">
    <source>
        <dbReference type="EnsemblMetazoa" id="CPIJ012715-PA"/>
    </source>
</evidence>
<evidence type="ECO:0000256" key="1">
    <source>
        <dbReference type="ARBA" id="ARBA00004613"/>
    </source>
</evidence>
<accession>B0X0F9</accession>
<dbReference type="OMA" id="VECFGEC"/>
<dbReference type="EnsemblMetazoa" id="CPIJ012715-RA">
    <property type="protein sequence ID" value="CPIJ012715-PA"/>
    <property type="gene ID" value="CPIJ012715"/>
</dbReference>
<dbReference type="Pfam" id="PF01395">
    <property type="entry name" value="PBP_GOBP"/>
    <property type="match status" value="1"/>
</dbReference>
<dbReference type="InParanoid" id="B0X0F9"/>
<dbReference type="InterPro" id="IPR036728">
    <property type="entry name" value="PBP_GOBP_sf"/>
</dbReference>
<organism>
    <name type="scientific">Culex quinquefasciatus</name>
    <name type="common">Southern house mosquito</name>
    <name type="synonym">Culex pungens</name>
    <dbReference type="NCBI Taxonomy" id="7176"/>
    <lineage>
        <taxon>Eukaryota</taxon>
        <taxon>Metazoa</taxon>
        <taxon>Ecdysozoa</taxon>
        <taxon>Arthropoda</taxon>
        <taxon>Hexapoda</taxon>
        <taxon>Insecta</taxon>
        <taxon>Pterygota</taxon>
        <taxon>Neoptera</taxon>
        <taxon>Endopterygota</taxon>
        <taxon>Diptera</taxon>
        <taxon>Nematocera</taxon>
        <taxon>Culicoidea</taxon>
        <taxon>Culicidae</taxon>
        <taxon>Culicinae</taxon>
        <taxon>Culicini</taxon>
        <taxon>Culex</taxon>
        <taxon>Culex</taxon>
    </lineage>
</organism>
<dbReference type="Gene3D" id="1.10.238.20">
    <property type="entry name" value="Pheromone/general odorant binding protein domain"/>
    <property type="match status" value="1"/>
</dbReference>
<feature type="signal peptide" evidence="5">
    <location>
        <begin position="1"/>
        <end position="20"/>
    </location>
</feature>
<dbReference type="SUPFAM" id="SSF47565">
    <property type="entry name" value="Insect pheromone/odorant-binding proteins"/>
    <property type="match status" value="1"/>
</dbReference>
<feature type="chain" id="PRO_5011408753" evidence="5">
    <location>
        <begin position="21"/>
        <end position="134"/>
    </location>
</feature>
<evidence type="ECO:0000256" key="3">
    <source>
        <dbReference type="ARBA" id="ARBA00022525"/>
    </source>
</evidence>
<reference evidence="7" key="2">
    <citation type="submission" date="2021-02" db="UniProtKB">
        <authorList>
            <consortium name="EnsemblMetazoa"/>
        </authorList>
    </citation>
    <scope>IDENTIFICATION</scope>
    <source>
        <strain evidence="7">JHB</strain>
    </source>
</reference>
<dbReference type="KEGG" id="cqu:CpipJ_CPIJ012715"/>
<evidence type="ECO:0000313" key="8">
    <source>
        <dbReference type="Proteomes" id="UP000002320"/>
    </source>
</evidence>
<dbReference type="HOGENOM" id="CLU_107288_3_2_1"/>
<keyword evidence="4 5" id="KW-0732">Signal</keyword>
<dbReference type="VEuPathDB" id="VectorBase:CPIJ012715"/>
<protein>
    <submittedName>
        <fullName evidence="6">Odorant-binding protein 56e</fullName>
    </submittedName>
</protein>
<dbReference type="AlphaFoldDB" id="B0X0F9"/>
<proteinExistence type="inferred from homology"/>
<dbReference type="GO" id="GO:0005615">
    <property type="term" value="C:extracellular space"/>
    <property type="evidence" value="ECO:0007669"/>
    <property type="project" value="TreeGrafter"/>
</dbReference>
<evidence type="ECO:0000256" key="5">
    <source>
        <dbReference type="SAM" id="SignalP"/>
    </source>
</evidence>
<dbReference type="OrthoDB" id="7665616at2759"/>
<dbReference type="SMART" id="SM00708">
    <property type="entry name" value="PhBP"/>
    <property type="match status" value="1"/>
</dbReference>
<dbReference type="GO" id="GO:0007608">
    <property type="term" value="P:sensory perception of smell"/>
    <property type="evidence" value="ECO:0007669"/>
    <property type="project" value="TreeGrafter"/>
</dbReference>
<dbReference type="GO" id="GO:0005549">
    <property type="term" value="F:odorant binding"/>
    <property type="evidence" value="ECO:0007669"/>
    <property type="project" value="InterPro"/>
</dbReference>
<dbReference type="EMBL" id="DS232236">
    <property type="protein sequence ID" value="EDS38120.1"/>
    <property type="molecule type" value="Genomic_DNA"/>
</dbReference>
<reference evidence="6" key="1">
    <citation type="submission" date="2007-03" db="EMBL/GenBank/DDBJ databases">
        <title>Annotation of Culex pipiens quinquefasciatus.</title>
        <authorList>
            <consortium name="The Broad Institute Genome Sequencing Platform"/>
            <person name="Atkinson P.W."/>
            <person name="Hemingway J."/>
            <person name="Christensen B.M."/>
            <person name="Higgs S."/>
            <person name="Kodira C."/>
            <person name="Hannick L."/>
            <person name="Megy K."/>
            <person name="O'Leary S."/>
            <person name="Pearson M."/>
            <person name="Haas B.J."/>
            <person name="Mauceli E."/>
            <person name="Wortman J.R."/>
            <person name="Lee N.H."/>
            <person name="Guigo R."/>
            <person name="Stanke M."/>
            <person name="Alvarado L."/>
            <person name="Amedeo P."/>
            <person name="Antoine C.H."/>
            <person name="Arensburger P."/>
            <person name="Bidwell S.L."/>
            <person name="Crawford M."/>
            <person name="Camaro F."/>
            <person name="Devon K."/>
            <person name="Engels R."/>
            <person name="Hammond M."/>
            <person name="Howarth C."/>
            <person name="Koehrsen M."/>
            <person name="Lawson D."/>
            <person name="Montgomery P."/>
            <person name="Nene V."/>
            <person name="Nusbaum C."/>
            <person name="Puiu D."/>
            <person name="Romero-Severson J."/>
            <person name="Severson D.W."/>
            <person name="Shumway M."/>
            <person name="Sisk P."/>
            <person name="Stolte C."/>
            <person name="Zeng Q."/>
            <person name="Eisenstadt E."/>
            <person name="Fraser-Liggett C."/>
            <person name="Strausberg R."/>
            <person name="Galagan J."/>
            <person name="Birren B."/>
            <person name="Collins F.H."/>
        </authorList>
    </citation>
    <scope>NUCLEOTIDE SEQUENCE [LARGE SCALE GENOMIC DNA]</scope>
    <source>
        <strain evidence="6">JHB</strain>
    </source>
</reference>
<keyword evidence="3" id="KW-0964">Secreted</keyword>
<comment type="subcellular location">
    <subcellularLocation>
        <location evidence="1">Secreted</location>
    </subcellularLocation>
</comment>
<dbReference type="PANTHER" id="PTHR11857:SF43">
    <property type="entry name" value="GEO07291P1-RELATED"/>
    <property type="match status" value="1"/>
</dbReference>
<dbReference type="VEuPathDB" id="VectorBase:CQUJHB002959"/>
<comment type="similarity">
    <text evidence="2">Belongs to the PBP/GOBP family.</text>
</comment>